<dbReference type="Proteomes" id="UP000219482">
    <property type="component" value="Unassembled WGS sequence"/>
</dbReference>
<accession>A0A286GV15</accession>
<dbReference type="RefSeq" id="WP_200814661.1">
    <property type="nucleotide sequence ID" value="NZ_OCNK01000002.1"/>
</dbReference>
<sequence length="101" mass="10369">MDPTTLLRAAADRLETLAARTTGGDWGSGGLLASRPEVVAHAEDGGTEHVAEARARTAEWIAALSPAVAPALSAWLRAAAAQPPIDPAAVDAARALLRRLP</sequence>
<gene>
    <name evidence="1" type="ORF">SAMN06272739_2281</name>
</gene>
<keyword evidence="2" id="KW-1185">Reference proteome</keyword>
<organism evidence="1 2">
    <name type="scientific">Blastococcus haudaquaticus</name>
    <dbReference type="NCBI Taxonomy" id="1938745"/>
    <lineage>
        <taxon>Bacteria</taxon>
        <taxon>Bacillati</taxon>
        <taxon>Actinomycetota</taxon>
        <taxon>Actinomycetes</taxon>
        <taxon>Geodermatophilales</taxon>
        <taxon>Geodermatophilaceae</taxon>
        <taxon>Blastococcus</taxon>
    </lineage>
</organism>
<dbReference type="AlphaFoldDB" id="A0A286GV15"/>
<name>A0A286GV15_9ACTN</name>
<evidence type="ECO:0000313" key="1">
    <source>
        <dbReference type="EMBL" id="SOD99375.1"/>
    </source>
</evidence>
<dbReference type="EMBL" id="OCNK01000002">
    <property type="protein sequence ID" value="SOD99375.1"/>
    <property type="molecule type" value="Genomic_DNA"/>
</dbReference>
<proteinExistence type="predicted"/>
<evidence type="ECO:0000313" key="2">
    <source>
        <dbReference type="Proteomes" id="UP000219482"/>
    </source>
</evidence>
<protein>
    <submittedName>
        <fullName evidence="1">Uncharacterized protein</fullName>
    </submittedName>
</protein>
<reference evidence="2" key="1">
    <citation type="submission" date="2017-09" db="EMBL/GenBank/DDBJ databases">
        <authorList>
            <person name="Varghese N."/>
            <person name="Submissions S."/>
        </authorList>
    </citation>
    <scope>NUCLEOTIDE SEQUENCE [LARGE SCALE GENOMIC DNA]</scope>
    <source>
        <strain evidence="2">DSM 44270</strain>
    </source>
</reference>